<evidence type="ECO:0000313" key="5">
    <source>
        <dbReference type="Proteomes" id="UP000260782"/>
    </source>
</evidence>
<reference evidence="4 5" key="1">
    <citation type="submission" date="2018-08" db="EMBL/GenBank/DDBJ databases">
        <title>A genome reference for cultivated species of the human gut microbiota.</title>
        <authorList>
            <person name="Zou Y."/>
            <person name="Xue W."/>
            <person name="Luo G."/>
        </authorList>
    </citation>
    <scope>NUCLEOTIDE SEQUENCE [LARGE SCALE GENOMIC DNA]</scope>
    <source>
        <strain evidence="4 5">AF31-14AC</strain>
    </source>
</reference>
<feature type="domain" description="Glycosyl transferase family 1" evidence="3">
    <location>
        <begin position="207"/>
        <end position="363"/>
    </location>
</feature>
<dbReference type="AlphaFoldDB" id="A0A3E2U2X2"/>
<gene>
    <name evidence="4" type="ORF">DWZ25_01805</name>
</gene>
<accession>A0A3E2U2X2</accession>
<dbReference type="Proteomes" id="UP000260782">
    <property type="component" value="Unassembled WGS sequence"/>
</dbReference>
<evidence type="ECO:0000256" key="2">
    <source>
        <dbReference type="ARBA" id="ARBA00022679"/>
    </source>
</evidence>
<evidence type="ECO:0000313" key="4">
    <source>
        <dbReference type="EMBL" id="RGB90556.1"/>
    </source>
</evidence>
<evidence type="ECO:0000256" key="1">
    <source>
        <dbReference type="ARBA" id="ARBA00022676"/>
    </source>
</evidence>
<proteinExistence type="predicted"/>
<dbReference type="EMBL" id="QVES01000001">
    <property type="protein sequence ID" value="RGB90556.1"/>
    <property type="molecule type" value="Genomic_DNA"/>
</dbReference>
<dbReference type="PANTHER" id="PTHR12526:SF510">
    <property type="entry name" value="D-INOSITOL 3-PHOSPHATE GLYCOSYLTRANSFERASE"/>
    <property type="match status" value="1"/>
</dbReference>
<dbReference type="CDD" id="cd03801">
    <property type="entry name" value="GT4_PimA-like"/>
    <property type="match status" value="1"/>
</dbReference>
<sequence>MKKRKTIMKILILRTTPNIMNLKNYNLQEFGLAKALIRKGHQCDVGYYCGKEHDHVQEIPFDGNMALKVLWLHGFGAMYEGIYPSLGKYVKDYDIIQVGGYVGLTSCWLNIFAKNKTVNYNGLYYCKDNTGDIKKAKLFDKTLLNLQNKRNMVVATKSVLATNYLKDKGIENVTTVGVGLDLDNLVRSTNEIQTNEFTDTVKNSAFNKKLLYIGVLEERRNIPFLLETFKKVNEKNPSVGLILIGKGKSEYVSMCMKKIEELGIKDKVIYKESLEQKYMPAVYQACDAFLLPTRYEIFGMVLLEAMYYGLPVFTTYNGGSSTLMNERNGIVIDNLDVNEWSNKVIQILAKKNKCCEIGENAHKTISEGYTWDALADKFLKVYEKRLRRTNE</sequence>
<dbReference type="PANTHER" id="PTHR12526">
    <property type="entry name" value="GLYCOSYLTRANSFERASE"/>
    <property type="match status" value="1"/>
</dbReference>
<dbReference type="Gene3D" id="3.40.50.2000">
    <property type="entry name" value="Glycogen Phosphorylase B"/>
    <property type="match status" value="2"/>
</dbReference>
<organism evidence="4 5">
    <name type="scientific">Faecalibacterium prausnitzii</name>
    <dbReference type="NCBI Taxonomy" id="853"/>
    <lineage>
        <taxon>Bacteria</taxon>
        <taxon>Bacillati</taxon>
        <taxon>Bacillota</taxon>
        <taxon>Clostridia</taxon>
        <taxon>Eubacteriales</taxon>
        <taxon>Oscillospiraceae</taxon>
        <taxon>Faecalibacterium</taxon>
    </lineage>
</organism>
<dbReference type="InterPro" id="IPR001296">
    <property type="entry name" value="Glyco_trans_1"/>
</dbReference>
<keyword evidence="1" id="KW-0328">Glycosyltransferase</keyword>
<dbReference type="Pfam" id="PF00534">
    <property type="entry name" value="Glycos_transf_1"/>
    <property type="match status" value="1"/>
</dbReference>
<dbReference type="SUPFAM" id="SSF53756">
    <property type="entry name" value="UDP-Glycosyltransferase/glycogen phosphorylase"/>
    <property type="match status" value="1"/>
</dbReference>
<name>A0A3E2U2X2_9FIRM</name>
<evidence type="ECO:0000259" key="3">
    <source>
        <dbReference type="Pfam" id="PF00534"/>
    </source>
</evidence>
<protein>
    <submittedName>
        <fullName evidence="4">Glycosyltransferase</fullName>
    </submittedName>
</protein>
<dbReference type="GO" id="GO:0016757">
    <property type="term" value="F:glycosyltransferase activity"/>
    <property type="evidence" value="ECO:0007669"/>
    <property type="project" value="UniProtKB-KW"/>
</dbReference>
<keyword evidence="2 4" id="KW-0808">Transferase</keyword>
<comment type="caution">
    <text evidence="4">The sequence shown here is derived from an EMBL/GenBank/DDBJ whole genome shotgun (WGS) entry which is preliminary data.</text>
</comment>